<keyword evidence="9" id="KW-1185">Reference proteome</keyword>
<reference evidence="8" key="1">
    <citation type="submission" date="2021-01" db="EMBL/GenBank/DDBJ databases">
        <authorList>
            <consortium name="Aspergillus puulaauensis MK2 genome sequencing consortium"/>
            <person name="Kazuki M."/>
            <person name="Futagami T."/>
        </authorList>
    </citation>
    <scope>NUCLEOTIDE SEQUENCE</scope>
    <source>
        <strain evidence="8">MK2</strain>
    </source>
</reference>
<dbReference type="GO" id="GO:0005634">
    <property type="term" value="C:nucleus"/>
    <property type="evidence" value="ECO:0007669"/>
    <property type="project" value="UniProtKB-SubCell"/>
</dbReference>
<proteinExistence type="predicted"/>
<organism evidence="8 9">
    <name type="scientific">Aspergillus puulaauensis</name>
    <dbReference type="NCBI Taxonomy" id="1220207"/>
    <lineage>
        <taxon>Eukaryota</taxon>
        <taxon>Fungi</taxon>
        <taxon>Dikarya</taxon>
        <taxon>Ascomycota</taxon>
        <taxon>Pezizomycotina</taxon>
        <taxon>Eurotiomycetes</taxon>
        <taxon>Eurotiomycetidae</taxon>
        <taxon>Eurotiales</taxon>
        <taxon>Aspergillaceae</taxon>
        <taxon>Aspergillus</taxon>
    </lineage>
</organism>
<dbReference type="PROSITE" id="PS00463">
    <property type="entry name" value="ZN2_CY6_FUNGAL_1"/>
    <property type="match status" value="1"/>
</dbReference>
<evidence type="ECO:0000256" key="5">
    <source>
        <dbReference type="ARBA" id="ARBA00023242"/>
    </source>
</evidence>
<dbReference type="GO" id="GO:0003677">
    <property type="term" value="F:DNA binding"/>
    <property type="evidence" value="ECO:0007669"/>
    <property type="project" value="UniProtKB-KW"/>
</dbReference>
<feature type="compositionally biased region" description="Polar residues" evidence="6">
    <location>
        <begin position="50"/>
        <end position="61"/>
    </location>
</feature>
<reference evidence="8" key="2">
    <citation type="submission" date="2021-02" db="EMBL/GenBank/DDBJ databases">
        <title>Aspergillus puulaauensis MK2 genome sequence.</title>
        <authorList>
            <person name="Futagami T."/>
            <person name="Mori K."/>
            <person name="Kadooka C."/>
            <person name="Tanaka T."/>
        </authorList>
    </citation>
    <scope>NUCLEOTIDE SEQUENCE</scope>
    <source>
        <strain evidence="8">MK2</strain>
    </source>
</reference>
<keyword evidence="5" id="KW-0539">Nucleus</keyword>
<keyword evidence="4" id="KW-0804">Transcription</keyword>
<comment type="subcellular location">
    <subcellularLocation>
        <location evidence="1">Nucleus</location>
    </subcellularLocation>
</comment>
<dbReference type="CDD" id="cd00067">
    <property type="entry name" value="GAL4"/>
    <property type="match status" value="1"/>
</dbReference>
<dbReference type="KEGG" id="apuu:APUU_70327S"/>
<dbReference type="GO" id="GO:0008270">
    <property type="term" value="F:zinc ion binding"/>
    <property type="evidence" value="ECO:0007669"/>
    <property type="project" value="InterPro"/>
</dbReference>
<evidence type="ECO:0000313" key="8">
    <source>
        <dbReference type="EMBL" id="BCS28757.1"/>
    </source>
</evidence>
<evidence type="ECO:0000256" key="3">
    <source>
        <dbReference type="ARBA" id="ARBA00023125"/>
    </source>
</evidence>
<evidence type="ECO:0000256" key="4">
    <source>
        <dbReference type="ARBA" id="ARBA00023163"/>
    </source>
</evidence>
<dbReference type="GO" id="GO:0000981">
    <property type="term" value="F:DNA-binding transcription factor activity, RNA polymerase II-specific"/>
    <property type="evidence" value="ECO:0007669"/>
    <property type="project" value="InterPro"/>
</dbReference>
<feature type="domain" description="Zn(2)-C6 fungal-type" evidence="7">
    <location>
        <begin position="7"/>
        <end position="39"/>
    </location>
</feature>
<accession>A0A7R7XWJ5</accession>
<dbReference type="CDD" id="cd12148">
    <property type="entry name" value="fungal_TF_MHR"/>
    <property type="match status" value="1"/>
</dbReference>
<evidence type="ECO:0000256" key="2">
    <source>
        <dbReference type="ARBA" id="ARBA00023015"/>
    </source>
</evidence>
<dbReference type="Gene3D" id="4.10.240.10">
    <property type="entry name" value="Zn(2)-C6 fungal-type DNA-binding domain"/>
    <property type="match status" value="1"/>
</dbReference>
<dbReference type="EMBL" id="AP024449">
    <property type="protein sequence ID" value="BCS28757.1"/>
    <property type="molecule type" value="Genomic_DNA"/>
</dbReference>
<gene>
    <name evidence="8" type="ORF">APUU_70327S</name>
</gene>
<keyword evidence="2" id="KW-0805">Transcription regulation</keyword>
<evidence type="ECO:0000313" key="9">
    <source>
        <dbReference type="Proteomes" id="UP000654913"/>
    </source>
</evidence>
<dbReference type="SUPFAM" id="SSF57701">
    <property type="entry name" value="Zn2/Cys6 DNA-binding domain"/>
    <property type="match status" value="1"/>
</dbReference>
<dbReference type="PANTHER" id="PTHR31001">
    <property type="entry name" value="UNCHARACTERIZED TRANSCRIPTIONAL REGULATORY PROTEIN"/>
    <property type="match status" value="1"/>
</dbReference>
<dbReference type="RefSeq" id="XP_041560943.1">
    <property type="nucleotide sequence ID" value="XM_041695187.1"/>
</dbReference>
<dbReference type="OrthoDB" id="4898680at2759"/>
<dbReference type="AlphaFoldDB" id="A0A7R7XWJ5"/>
<evidence type="ECO:0000256" key="6">
    <source>
        <dbReference type="SAM" id="MobiDB-lite"/>
    </source>
</evidence>
<dbReference type="PANTHER" id="PTHR31001:SF40">
    <property type="entry name" value="ZN(II)2CYS6 TRANSCRIPTION FACTOR (EUROFUNG)"/>
    <property type="match status" value="1"/>
</dbReference>
<dbReference type="Proteomes" id="UP000654913">
    <property type="component" value="Chromosome 7"/>
</dbReference>
<dbReference type="Pfam" id="PF00172">
    <property type="entry name" value="Zn_clus"/>
    <property type="match status" value="1"/>
</dbReference>
<feature type="region of interest" description="Disordered" evidence="6">
    <location>
        <begin position="46"/>
        <end position="92"/>
    </location>
</feature>
<sequence length="676" mass="75805">MRTRRAACEPCRKSKLACDHTQPVCARCRSGNRPRSCIYRAAPFKRKTRANSGQSSQQLFTPPSYPSIPNIDHADSAAPASPITPPSRYPNPGYIGSSSQVSIFNHIPLTDNTTGTGLRGERPPSTSSRVQADDDLLVQRGAEALKCLFSSFSLEYMKDLVKFWLAKGANLSLAGGIVRHCIDNIDLPLPIRIPTSPPDWHIQNAKYLLLNSSRPLEVNPSSTFSEFCDQFINQNARWETIGIFLSAVTRAAIETRFFPSLYTDEETRYTLTKLCTRAADYALEISLSLDILNDLQLFLQYENWIVHTYVHGDYSYHSWRKLGDVIASIYARGYHERLNSDLAAPTFLRELRKALFARVYSGDKNVAIFVGRPPRMNKYFCYFQIPSCPAGEDIGLLSANGTDQAEDVWQWNPDTKASFMAESRWSALCAKLKEDILYLQRERDDAVFPERVSEIKAMAEKHFSSLPIHFQHHGTLRKRVHGPFERDFIAAVRLNHLHVLFLLSLLELRTPAEPGFEIIEIAEEMALIVVDLILLRDQIVNSGTSLVWKIAHYGLPAAGILLLAMLSQRSSSNDPPPPQPKVLQHLTILAAELQAGSIIQPREPNYELMMKATQTIQIFLDSVAADAWHGSSHLSPGDMEQMGANGWAGLSGQNALDFEIGFWQELAEHPLLSLDL</sequence>
<evidence type="ECO:0000259" key="7">
    <source>
        <dbReference type="PROSITE" id="PS50048"/>
    </source>
</evidence>
<dbReference type="InterPro" id="IPR001138">
    <property type="entry name" value="Zn2Cys6_DnaBD"/>
</dbReference>
<keyword evidence="3" id="KW-0238">DNA-binding</keyword>
<name>A0A7R7XWJ5_9EURO</name>
<dbReference type="GeneID" id="64978754"/>
<protein>
    <recommendedName>
        <fullName evidence="7">Zn(2)-C6 fungal-type domain-containing protein</fullName>
    </recommendedName>
</protein>
<dbReference type="InterPro" id="IPR036864">
    <property type="entry name" value="Zn2-C6_fun-type_DNA-bd_sf"/>
</dbReference>
<evidence type="ECO:0000256" key="1">
    <source>
        <dbReference type="ARBA" id="ARBA00004123"/>
    </source>
</evidence>
<dbReference type="InterPro" id="IPR050613">
    <property type="entry name" value="Sec_Metabolite_Reg"/>
</dbReference>
<dbReference type="PROSITE" id="PS50048">
    <property type="entry name" value="ZN2_CY6_FUNGAL_2"/>
    <property type="match status" value="1"/>
</dbReference>